<feature type="domain" description="Polysaccharide lyase 14" evidence="1">
    <location>
        <begin position="64"/>
        <end position="290"/>
    </location>
</feature>
<name>A0A0C3RV91_PHLG1</name>
<evidence type="ECO:0000259" key="1">
    <source>
        <dbReference type="Pfam" id="PF21294"/>
    </source>
</evidence>
<dbReference type="OrthoDB" id="3337916at2759"/>
<dbReference type="Pfam" id="PF21294">
    <property type="entry name" value="Polysacc_lyase_14"/>
    <property type="match status" value="1"/>
</dbReference>
<dbReference type="InterPro" id="IPR048958">
    <property type="entry name" value="Polysacc_lyase_14"/>
</dbReference>
<dbReference type="HOGENOM" id="CLU_049744_0_1_1"/>
<dbReference type="AlphaFoldDB" id="A0A0C3RV91"/>
<dbReference type="PANTHER" id="PTHR40124:SF1">
    <property type="entry name" value="DISAGGREGATASE RELATED REPEAT PROTEIN"/>
    <property type="match status" value="1"/>
</dbReference>
<dbReference type="EMBL" id="KN840552">
    <property type="protein sequence ID" value="KIP05146.1"/>
    <property type="molecule type" value="Genomic_DNA"/>
</dbReference>
<protein>
    <submittedName>
        <fullName evidence="2">Polysaccharide lyase family 14 protein</fullName>
    </submittedName>
</protein>
<keyword evidence="3" id="KW-1185">Reference proteome</keyword>
<evidence type="ECO:0000313" key="3">
    <source>
        <dbReference type="Proteomes" id="UP000053257"/>
    </source>
</evidence>
<keyword evidence="2" id="KW-0456">Lyase</keyword>
<evidence type="ECO:0000313" key="2">
    <source>
        <dbReference type="EMBL" id="KIP05146.1"/>
    </source>
</evidence>
<gene>
    <name evidence="2" type="ORF">PHLGIDRAFT_166961</name>
</gene>
<dbReference type="GO" id="GO:0016829">
    <property type="term" value="F:lyase activity"/>
    <property type="evidence" value="ECO:0007669"/>
    <property type="project" value="UniProtKB-KW"/>
</dbReference>
<reference evidence="2 3" key="1">
    <citation type="journal article" date="2014" name="PLoS Genet.">
        <title>Analysis of the Phlebiopsis gigantea genome, transcriptome and secretome provides insight into its pioneer colonization strategies of wood.</title>
        <authorList>
            <person name="Hori C."/>
            <person name="Ishida T."/>
            <person name="Igarashi K."/>
            <person name="Samejima M."/>
            <person name="Suzuki H."/>
            <person name="Master E."/>
            <person name="Ferreira P."/>
            <person name="Ruiz-Duenas F.J."/>
            <person name="Held B."/>
            <person name="Canessa P."/>
            <person name="Larrondo L.F."/>
            <person name="Schmoll M."/>
            <person name="Druzhinina I.S."/>
            <person name="Kubicek C.P."/>
            <person name="Gaskell J.A."/>
            <person name="Kersten P."/>
            <person name="St John F."/>
            <person name="Glasner J."/>
            <person name="Sabat G."/>
            <person name="Splinter BonDurant S."/>
            <person name="Syed K."/>
            <person name="Yadav J."/>
            <person name="Mgbeahuruike A.C."/>
            <person name="Kovalchuk A."/>
            <person name="Asiegbu F.O."/>
            <person name="Lackner G."/>
            <person name="Hoffmeister D."/>
            <person name="Rencoret J."/>
            <person name="Gutierrez A."/>
            <person name="Sun H."/>
            <person name="Lindquist E."/>
            <person name="Barry K."/>
            <person name="Riley R."/>
            <person name="Grigoriev I.V."/>
            <person name="Henrissat B."/>
            <person name="Kues U."/>
            <person name="Berka R.M."/>
            <person name="Martinez A.T."/>
            <person name="Covert S.F."/>
            <person name="Blanchette R.A."/>
            <person name="Cullen D."/>
        </authorList>
    </citation>
    <scope>NUCLEOTIDE SEQUENCE [LARGE SCALE GENOMIC DNA]</scope>
    <source>
        <strain evidence="2 3">11061_1 CR5-6</strain>
    </source>
</reference>
<dbReference type="PANTHER" id="PTHR40124">
    <property type="match status" value="1"/>
</dbReference>
<proteinExistence type="predicted"/>
<dbReference type="STRING" id="745531.A0A0C3RV91"/>
<dbReference type="Gene3D" id="2.60.120.200">
    <property type="match status" value="1"/>
</dbReference>
<dbReference type="Proteomes" id="UP000053257">
    <property type="component" value="Unassembled WGS sequence"/>
</dbReference>
<accession>A0A0C3RV91</accession>
<sequence length="305" mass="32797">MTTTSAVLFPIPTSHILSGFTTCPTLSLPHVAHVALSDKALGVHKVSSRFTHNVVVPPHADADHSSAWEALFAAGSIAPGNKDLPPGGFGLYMRGPSAFKDELAKAGDDAQEVLMSYEVLFEDGFEWQKGGKLPGLYGGVGEFSYGCTGGRNTDRCQCFNLRLMWREGGLGELYAYVPQNDANTVALKAVPRSHQNPDYGFSVGRGLWTFEAGEWFAVAERVKMNDVGQANGEIEIYINGASVIFAKGLVLRDPEAPGSSVQGLHVQTFFGGHTAEWASPKEQKAWFTNISGAVLSTTFSAHDEL</sequence>
<organism evidence="2 3">
    <name type="scientific">Phlebiopsis gigantea (strain 11061_1 CR5-6)</name>
    <name type="common">White-rot fungus</name>
    <name type="synonym">Peniophora gigantea</name>
    <dbReference type="NCBI Taxonomy" id="745531"/>
    <lineage>
        <taxon>Eukaryota</taxon>
        <taxon>Fungi</taxon>
        <taxon>Dikarya</taxon>
        <taxon>Basidiomycota</taxon>
        <taxon>Agaricomycotina</taxon>
        <taxon>Agaricomycetes</taxon>
        <taxon>Polyporales</taxon>
        <taxon>Phanerochaetaceae</taxon>
        <taxon>Phlebiopsis</taxon>
    </lineage>
</organism>